<dbReference type="EMBL" id="BNCF01000005">
    <property type="protein sequence ID" value="GHE31916.1"/>
    <property type="molecule type" value="Genomic_DNA"/>
</dbReference>
<reference evidence="1" key="1">
    <citation type="journal article" date="2014" name="Int. J. Syst. Evol. Microbiol.">
        <title>Complete genome sequence of Corynebacterium casei LMG S-19264T (=DSM 44701T), isolated from a smear-ripened cheese.</title>
        <authorList>
            <consortium name="US DOE Joint Genome Institute (JGI-PGF)"/>
            <person name="Walter F."/>
            <person name="Albersmeier A."/>
            <person name="Kalinowski J."/>
            <person name="Ruckert C."/>
        </authorList>
    </citation>
    <scope>NUCLEOTIDE SEQUENCE</scope>
    <source>
        <strain evidence="1">KCTC 32020</strain>
    </source>
</reference>
<organism evidence="1 2">
    <name type="scientific">Vulcaniibacterium thermophilum</name>
    <dbReference type="NCBI Taxonomy" id="1169913"/>
    <lineage>
        <taxon>Bacteria</taxon>
        <taxon>Pseudomonadati</taxon>
        <taxon>Pseudomonadota</taxon>
        <taxon>Gammaproteobacteria</taxon>
        <taxon>Lysobacterales</taxon>
        <taxon>Lysobacteraceae</taxon>
        <taxon>Vulcaniibacterium</taxon>
    </lineage>
</organism>
<gene>
    <name evidence="1" type="ORF">GCM10007167_12400</name>
</gene>
<sequence length="493" mass="52746">MLRAMERTPPATSPRRARLLKGALAAVALVVAFVLLSEPLLLRLWPQSRAETLEREAAAALAAGRLTATDGRGARELYEAALALDPDRPQARAGLRTVGEAALRAGHEAVRARRYGEARRMLELARALQMPRVHVEDLARALRVGEAAGADIDRLLAAAADARRGGHPEQAAEHYRRILDLVPNHPQALEGREDALADLLQQAREATGAGRLHVATALIGLVRLYDGGHVDLPETVAALGTAAERLRVRGDRALAAGRLDDATAAYWAASAVDGEREAAMQGLDRVARAHARRARLEAGELRIDDARRALAEAEAIAPELPEVRDARAHVARVEQLQRRRAVSPERQAEVQRLLAEAEKAERAGDLLTPPGESAFDRLRAARALAPDDARIAAASARLLPAARACFERELAGNRLGRAGHCLDAVQALAGEGAETRMLRSRLAQRWIAVGDERLGAGELASARQALVEARALDPAAPGLAPLAERLRQAGAGP</sequence>
<name>A0A918Z153_9GAMM</name>
<dbReference type="Gene3D" id="1.25.40.10">
    <property type="entry name" value="Tetratricopeptide repeat domain"/>
    <property type="match status" value="1"/>
</dbReference>
<comment type="caution">
    <text evidence="1">The sequence shown here is derived from an EMBL/GenBank/DDBJ whole genome shotgun (WGS) entry which is preliminary data.</text>
</comment>
<dbReference type="InterPro" id="IPR011990">
    <property type="entry name" value="TPR-like_helical_dom_sf"/>
</dbReference>
<keyword evidence="2" id="KW-1185">Reference proteome</keyword>
<evidence type="ECO:0000313" key="2">
    <source>
        <dbReference type="Proteomes" id="UP000636453"/>
    </source>
</evidence>
<proteinExistence type="predicted"/>
<protein>
    <recommendedName>
        <fullName evidence="3">Tetratricopeptide repeat protein</fullName>
    </recommendedName>
</protein>
<evidence type="ECO:0000313" key="1">
    <source>
        <dbReference type="EMBL" id="GHE31916.1"/>
    </source>
</evidence>
<dbReference type="Proteomes" id="UP000636453">
    <property type="component" value="Unassembled WGS sequence"/>
</dbReference>
<accession>A0A918Z153</accession>
<reference evidence="1" key="2">
    <citation type="submission" date="2020-09" db="EMBL/GenBank/DDBJ databases">
        <authorList>
            <person name="Sun Q."/>
            <person name="Kim S."/>
        </authorList>
    </citation>
    <scope>NUCLEOTIDE SEQUENCE</scope>
    <source>
        <strain evidence="1">KCTC 32020</strain>
    </source>
</reference>
<dbReference type="AlphaFoldDB" id="A0A918Z153"/>
<dbReference type="SUPFAM" id="SSF48452">
    <property type="entry name" value="TPR-like"/>
    <property type="match status" value="1"/>
</dbReference>
<evidence type="ECO:0008006" key="3">
    <source>
        <dbReference type="Google" id="ProtNLM"/>
    </source>
</evidence>